<feature type="transmembrane region" description="Helical" evidence="5">
    <location>
        <begin position="269"/>
        <end position="289"/>
    </location>
</feature>
<evidence type="ECO:0008006" key="8">
    <source>
        <dbReference type="Google" id="ProtNLM"/>
    </source>
</evidence>
<dbReference type="PANTHER" id="PTHR31465:SF34">
    <property type="entry name" value="DOMAIN PROTEIN, PUTATIVE (AFU_ORTHOLOGUE AFUA_3G00480)-RELATED"/>
    <property type="match status" value="1"/>
</dbReference>
<keyword evidence="2 5" id="KW-0812">Transmembrane</keyword>
<reference evidence="6 7" key="1">
    <citation type="submission" date="2020-01" db="EMBL/GenBank/DDBJ databases">
        <title>Draft genome sequence of Aspergillus udagawae IFM 46972.</title>
        <authorList>
            <person name="Takahashi H."/>
            <person name="Yaguchi T."/>
        </authorList>
    </citation>
    <scope>NUCLEOTIDE SEQUENCE [LARGE SCALE GENOMIC DNA]</scope>
    <source>
        <strain evidence="6 7">IFM 46972</strain>
    </source>
</reference>
<evidence type="ECO:0000313" key="6">
    <source>
        <dbReference type="EMBL" id="GFF25243.1"/>
    </source>
</evidence>
<evidence type="ECO:0000256" key="4">
    <source>
        <dbReference type="ARBA" id="ARBA00023136"/>
    </source>
</evidence>
<proteinExistence type="predicted"/>
<sequence length="358" mass="40028">MASGQVVPGSLYIYAPNQGAPIFFTIAFSISAVGHIWQCLYVPRALVILLRLTRPADSYPSRYKCIRMIGLHPLCAVLFTVGYAMRAYGARGHYIYNAYSSQNLLIYILSQVFIYICPPLLELANYHVLGRMFYYVPNLAPLPPGKVLAIFGALMALVETLNALGVAFNADPTGSQQGLGKALILVALALQLCVVLAFVSIAGSFQWRCAKAKIRRRSLPILLITLNISMALILVRCIYRLVEHVGNTSVDLGDPKELGTLSPLLRYEWFFYVFEASLMLVNSFLWNVFNPGRYLPRHHTVYLAADGTTEIEEEEVRNDQHVLVKAAYAAVNALTFGLFHLLVRQKDEETHPLTERNK</sequence>
<feature type="transmembrane region" description="Helical" evidence="5">
    <location>
        <begin position="182"/>
        <end position="207"/>
    </location>
</feature>
<feature type="transmembrane region" description="Helical" evidence="5">
    <location>
        <begin position="219"/>
        <end position="242"/>
    </location>
</feature>
<accession>A0A8H3RHZ8</accession>
<dbReference type="AlphaFoldDB" id="A0A8H3RHZ8"/>
<organism evidence="6 7">
    <name type="scientific">Aspergillus udagawae</name>
    <dbReference type="NCBI Taxonomy" id="91492"/>
    <lineage>
        <taxon>Eukaryota</taxon>
        <taxon>Fungi</taxon>
        <taxon>Dikarya</taxon>
        <taxon>Ascomycota</taxon>
        <taxon>Pezizomycotina</taxon>
        <taxon>Eurotiomycetes</taxon>
        <taxon>Eurotiomycetidae</taxon>
        <taxon>Eurotiales</taxon>
        <taxon>Aspergillaceae</taxon>
        <taxon>Aspergillus</taxon>
        <taxon>Aspergillus subgen. Fumigati</taxon>
    </lineage>
</organism>
<feature type="transmembrane region" description="Helical" evidence="5">
    <location>
        <begin position="64"/>
        <end position="84"/>
    </location>
</feature>
<evidence type="ECO:0000256" key="1">
    <source>
        <dbReference type="ARBA" id="ARBA00004141"/>
    </source>
</evidence>
<dbReference type="EMBL" id="BLKC01000006">
    <property type="protein sequence ID" value="GFF25243.1"/>
    <property type="molecule type" value="Genomic_DNA"/>
</dbReference>
<feature type="transmembrane region" description="Helical" evidence="5">
    <location>
        <begin position="147"/>
        <end position="170"/>
    </location>
</feature>
<comment type="subcellular location">
    <subcellularLocation>
        <location evidence="1">Membrane</location>
        <topology evidence="1">Multi-pass membrane protein</topology>
    </subcellularLocation>
</comment>
<evidence type="ECO:0000256" key="3">
    <source>
        <dbReference type="ARBA" id="ARBA00022989"/>
    </source>
</evidence>
<comment type="caution">
    <text evidence="6">The sequence shown here is derived from an EMBL/GenBank/DDBJ whole genome shotgun (WGS) entry which is preliminary data.</text>
</comment>
<dbReference type="Proteomes" id="UP000465221">
    <property type="component" value="Unassembled WGS sequence"/>
</dbReference>
<feature type="transmembrane region" description="Helical" evidence="5">
    <location>
        <begin position="104"/>
        <end position="126"/>
    </location>
</feature>
<protein>
    <recommendedName>
        <fullName evidence="8">RTA1 domain protein</fullName>
    </recommendedName>
</protein>
<dbReference type="InterPro" id="IPR007568">
    <property type="entry name" value="RTA1"/>
</dbReference>
<evidence type="ECO:0000313" key="7">
    <source>
        <dbReference type="Proteomes" id="UP000465221"/>
    </source>
</evidence>
<name>A0A8H3RHZ8_9EURO</name>
<keyword evidence="3 5" id="KW-1133">Transmembrane helix</keyword>
<dbReference type="PANTHER" id="PTHR31465">
    <property type="entry name" value="PROTEIN RTA1-RELATED"/>
    <property type="match status" value="1"/>
</dbReference>
<feature type="transmembrane region" description="Helical" evidence="5">
    <location>
        <begin position="20"/>
        <end position="43"/>
    </location>
</feature>
<gene>
    <name evidence="6" type="ORF">IFM46972_01337</name>
</gene>
<dbReference type="Pfam" id="PF04479">
    <property type="entry name" value="RTA1"/>
    <property type="match status" value="1"/>
</dbReference>
<dbReference type="GO" id="GO:0016020">
    <property type="term" value="C:membrane"/>
    <property type="evidence" value="ECO:0007669"/>
    <property type="project" value="UniProtKB-SubCell"/>
</dbReference>
<keyword evidence="4 5" id="KW-0472">Membrane</keyword>
<evidence type="ECO:0000256" key="5">
    <source>
        <dbReference type="SAM" id="Phobius"/>
    </source>
</evidence>
<evidence type="ECO:0000256" key="2">
    <source>
        <dbReference type="ARBA" id="ARBA00022692"/>
    </source>
</evidence>